<accession>A0ABN7X6N0</accession>
<comment type="caution">
    <text evidence="1">The sequence shown here is derived from an EMBL/GenBank/DDBJ whole genome shotgun (WGS) entry which is preliminary data.</text>
</comment>
<evidence type="ECO:0000313" key="1">
    <source>
        <dbReference type="EMBL" id="CAG8848423.1"/>
    </source>
</evidence>
<gene>
    <name evidence="1" type="ORF">GMARGA_LOCUS39171</name>
</gene>
<dbReference type="Proteomes" id="UP000789901">
    <property type="component" value="Unassembled WGS sequence"/>
</dbReference>
<dbReference type="EMBL" id="CAJVQB010091909">
    <property type="protein sequence ID" value="CAG8848423.1"/>
    <property type="molecule type" value="Genomic_DNA"/>
</dbReference>
<protein>
    <submittedName>
        <fullName evidence="1">26882_t:CDS:1</fullName>
    </submittedName>
</protein>
<proteinExistence type="predicted"/>
<keyword evidence="2" id="KW-1185">Reference proteome</keyword>
<feature type="non-terminal residue" evidence="1">
    <location>
        <position position="1"/>
    </location>
</feature>
<sequence length="46" mass="5362">ELVKLGLVKYLIREELYKEAQELLNQIGLDYIVNEVVTLTSKLKEL</sequence>
<evidence type="ECO:0000313" key="2">
    <source>
        <dbReference type="Proteomes" id="UP000789901"/>
    </source>
</evidence>
<name>A0ABN7X6N0_GIGMA</name>
<reference evidence="1 2" key="1">
    <citation type="submission" date="2021-06" db="EMBL/GenBank/DDBJ databases">
        <authorList>
            <person name="Kallberg Y."/>
            <person name="Tangrot J."/>
            <person name="Rosling A."/>
        </authorList>
    </citation>
    <scope>NUCLEOTIDE SEQUENCE [LARGE SCALE GENOMIC DNA]</scope>
    <source>
        <strain evidence="1 2">120-4 pot B 10/14</strain>
    </source>
</reference>
<organism evidence="1 2">
    <name type="scientific">Gigaspora margarita</name>
    <dbReference type="NCBI Taxonomy" id="4874"/>
    <lineage>
        <taxon>Eukaryota</taxon>
        <taxon>Fungi</taxon>
        <taxon>Fungi incertae sedis</taxon>
        <taxon>Mucoromycota</taxon>
        <taxon>Glomeromycotina</taxon>
        <taxon>Glomeromycetes</taxon>
        <taxon>Diversisporales</taxon>
        <taxon>Gigasporaceae</taxon>
        <taxon>Gigaspora</taxon>
    </lineage>
</organism>